<accession>A0AAF0Z2W2</accession>
<name>A0AAF0Z2W2_9MICO</name>
<dbReference type="InterPro" id="IPR002035">
    <property type="entry name" value="VWF_A"/>
</dbReference>
<dbReference type="CDD" id="cd06974">
    <property type="entry name" value="TerD_like"/>
    <property type="match status" value="1"/>
</dbReference>
<gene>
    <name evidence="4" type="ORF">SANBI_003327</name>
</gene>
<dbReference type="Proteomes" id="UP001304340">
    <property type="component" value="Chromosome"/>
</dbReference>
<reference evidence="5" key="1">
    <citation type="submission" date="2023-11" db="EMBL/GenBank/DDBJ databases">
        <authorList>
            <person name="Helweg L.P."/>
            <person name="Kiel A."/>
            <person name="Hitz F."/>
            <person name="Ruckert-Reed C."/>
            <person name="Busche T."/>
            <person name="Kaltschmidt B."/>
            <person name="Kaltschmidt C."/>
        </authorList>
    </citation>
    <scope>NUCLEOTIDE SEQUENCE [LARGE SCALE GENOMIC DNA]</scope>
    <source>
        <strain evidence="5">4.1</strain>
    </source>
</reference>
<dbReference type="PROSITE" id="PS50234">
    <property type="entry name" value="VWFA"/>
    <property type="match status" value="1"/>
</dbReference>
<evidence type="ECO:0000313" key="5">
    <source>
        <dbReference type="Proteomes" id="UP001304340"/>
    </source>
</evidence>
<dbReference type="PANTHER" id="PTHR32097:SF4">
    <property type="entry name" value="GENERAL STRESS PROTEIN 16U"/>
    <property type="match status" value="1"/>
</dbReference>
<dbReference type="InterPro" id="IPR036465">
    <property type="entry name" value="vWFA_dom_sf"/>
</dbReference>
<dbReference type="SMART" id="SM00327">
    <property type="entry name" value="VWA"/>
    <property type="match status" value="1"/>
</dbReference>
<dbReference type="EMBL" id="CP138359">
    <property type="protein sequence ID" value="WPF81998.1"/>
    <property type="molecule type" value="Genomic_DNA"/>
</dbReference>
<comment type="similarity">
    <text evidence="1">Belongs to the CAPAB/TerDEXZ family.</text>
</comment>
<dbReference type="SUPFAM" id="SSF53300">
    <property type="entry name" value="vWA-like"/>
    <property type="match status" value="1"/>
</dbReference>
<dbReference type="Pfam" id="PF10138">
    <property type="entry name" value="vWA-TerF-like"/>
    <property type="match status" value="1"/>
</dbReference>
<feature type="compositionally biased region" description="Pro residues" evidence="2">
    <location>
        <begin position="214"/>
        <end position="226"/>
    </location>
</feature>
<dbReference type="InterPro" id="IPR051324">
    <property type="entry name" value="Stress/Tellurium_Resist"/>
</dbReference>
<proteinExistence type="inferred from homology"/>
<evidence type="ECO:0000256" key="2">
    <source>
        <dbReference type="SAM" id="MobiDB-lite"/>
    </source>
</evidence>
<evidence type="ECO:0000313" key="4">
    <source>
        <dbReference type="EMBL" id="WPF81998.1"/>
    </source>
</evidence>
<keyword evidence="5" id="KW-1185">Reference proteome</keyword>
<evidence type="ECO:0000256" key="1">
    <source>
        <dbReference type="ARBA" id="ARBA00008775"/>
    </source>
</evidence>
<dbReference type="PANTHER" id="PTHR32097">
    <property type="entry name" value="CAMP-BINDING PROTEIN 1-RELATED"/>
    <property type="match status" value="1"/>
</dbReference>
<dbReference type="AlphaFoldDB" id="A0AAF0Z2W2"/>
<dbReference type="RefSeq" id="WP_319157026.1">
    <property type="nucleotide sequence ID" value="NZ_CP138359.1"/>
</dbReference>
<dbReference type="InterPro" id="IPR019303">
    <property type="entry name" value="vWA_TerF_C"/>
</dbReference>
<protein>
    <submittedName>
        <fullName evidence="4">VWA domain-containing protein</fullName>
    </submittedName>
</protein>
<dbReference type="InterPro" id="IPR003325">
    <property type="entry name" value="TerD"/>
</dbReference>
<feature type="region of interest" description="Disordered" evidence="2">
    <location>
        <begin position="177"/>
        <end position="246"/>
    </location>
</feature>
<feature type="domain" description="VWFA" evidence="3">
    <location>
        <begin position="271"/>
        <end position="455"/>
    </location>
</feature>
<feature type="compositionally biased region" description="Low complexity" evidence="2">
    <location>
        <begin position="177"/>
        <end position="196"/>
    </location>
</feature>
<dbReference type="KEGG" id="sbil:SANBI_003327"/>
<dbReference type="Gene3D" id="2.60.60.30">
    <property type="entry name" value="sav2460 like domains"/>
    <property type="match status" value="1"/>
</dbReference>
<dbReference type="Pfam" id="PF02342">
    <property type="entry name" value="TerD"/>
    <property type="match status" value="1"/>
</dbReference>
<sequence length="474" mass="50203">MRLARGANTTLGSTDLSIAVSGAQTGTVDLMAFQLTDAGRVRGDHDLVFFNQPASVEGALRLVAGDRLTLSLAGVPQDVATVAVAVALDEGTSGSLAAIVGLGVSVRAGSETLECPVEGLTTERAVVLLEVYRRQGAWKLRNVSAGWDGGLADLVREHGVSVDDEVPEAVAPQVPLAAAPQAPATSSAAAATAPSQPVAPPPAQVHPPVTAAPATPPPAPPTPAAPATPDGVRSVPGEQRLSFEKRQRLDLRKREVAKVLLTKGAPTARARVVMVIDKTGSMRRQYSTRVVHRVVERMIPVAIQLDDDGSLEAYLYGSSFARLPDVTVEQADEWSDTFLHLDGTHGGISYRRIGGYNDEIPIMSEVLSTLRQRDPMPTLVLFFTDGGFSQRGPITELVRQASGLPAFWQFVGIGRANYGLLTALDELEGRVVDNVGFFELDDIDAVADSELYSRLLGEFPDWLRAARAAGIVGG</sequence>
<organism evidence="4 5">
    <name type="scientific">Sanguibacter biliveldensis</name>
    <dbReference type="NCBI Taxonomy" id="3030830"/>
    <lineage>
        <taxon>Bacteria</taxon>
        <taxon>Bacillati</taxon>
        <taxon>Actinomycetota</taxon>
        <taxon>Actinomycetes</taxon>
        <taxon>Micrococcales</taxon>
        <taxon>Sanguibacteraceae</taxon>
        <taxon>Sanguibacter</taxon>
    </lineage>
</organism>
<evidence type="ECO:0000259" key="3">
    <source>
        <dbReference type="PROSITE" id="PS50234"/>
    </source>
</evidence>